<feature type="signal peptide" evidence="2">
    <location>
        <begin position="1"/>
        <end position="16"/>
    </location>
</feature>
<accession>A0A5B7EDE8</accession>
<reference evidence="3 4" key="1">
    <citation type="submission" date="2019-05" db="EMBL/GenBank/DDBJ databases">
        <title>Another draft genome of Portunus trituberculatus and its Hox gene families provides insights of decapod evolution.</title>
        <authorList>
            <person name="Jeong J.-H."/>
            <person name="Song I."/>
            <person name="Kim S."/>
            <person name="Choi T."/>
            <person name="Kim D."/>
            <person name="Ryu S."/>
            <person name="Kim W."/>
        </authorList>
    </citation>
    <scope>NUCLEOTIDE SEQUENCE [LARGE SCALE GENOMIC DNA]</scope>
    <source>
        <tissue evidence="3">Muscle</tissue>
    </source>
</reference>
<feature type="region of interest" description="Disordered" evidence="1">
    <location>
        <begin position="51"/>
        <end position="90"/>
    </location>
</feature>
<dbReference type="AlphaFoldDB" id="A0A5B7EDE8"/>
<gene>
    <name evidence="3" type="ORF">E2C01_025476</name>
</gene>
<sequence>MVTKCSLALCSRAVMAGRIALTICKSNYPQGWHDDTRWLARRLHNTWQANEGNEITSDGGGALATTTTTTTTTTRSPGSPRRHPATQVKV</sequence>
<dbReference type="Proteomes" id="UP000324222">
    <property type="component" value="Unassembled WGS sequence"/>
</dbReference>
<name>A0A5B7EDE8_PORTR</name>
<feature type="compositionally biased region" description="Low complexity" evidence="1">
    <location>
        <begin position="65"/>
        <end position="74"/>
    </location>
</feature>
<evidence type="ECO:0008006" key="5">
    <source>
        <dbReference type="Google" id="ProtNLM"/>
    </source>
</evidence>
<organism evidence="3 4">
    <name type="scientific">Portunus trituberculatus</name>
    <name type="common">Swimming crab</name>
    <name type="synonym">Neptunus trituberculatus</name>
    <dbReference type="NCBI Taxonomy" id="210409"/>
    <lineage>
        <taxon>Eukaryota</taxon>
        <taxon>Metazoa</taxon>
        <taxon>Ecdysozoa</taxon>
        <taxon>Arthropoda</taxon>
        <taxon>Crustacea</taxon>
        <taxon>Multicrustacea</taxon>
        <taxon>Malacostraca</taxon>
        <taxon>Eumalacostraca</taxon>
        <taxon>Eucarida</taxon>
        <taxon>Decapoda</taxon>
        <taxon>Pleocyemata</taxon>
        <taxon>Brachyura</taxon>
        <taxon>Eubrachyura</taxon>
        <taxon>Portunoidea</taxon>
        <taxon>Portunidae</taxon>
        <taxon>Portuninae</taxon>
        <taxon>Portunus</taxon>
    </lineage>
</organism>
<keyword evidence="4" id="KW-1185">Reference proteome</keyword>
<comment type="caution">
    <text evidence="3">The sequence shown here is derived from an EMBL/GenBank/DDBJ whole genome shotgun (WGS) entry which is preliminary data.</text>
</comment>
<protein>
    <recommendedName>
        <fullName evidence="5">Secreted protein</fullName>
    </recommendedName>
</protein>
<evidence type="ECO:0000256" key="1">
    <source>
        <dbReference type="SAM" id="MobiDB-lite"/>
    </source>
</evidence>
<proteinExistence type="predicted"/>
<evidence type="ECO:0000313" key="4">
    <source>
        <dbReference type="Proteomes" id="UP000324222"/>
    </source>
</evidence>
<dbReference type="EMBL" id="VSRR010002577">
    <property type="protein sequence ID" value="MPC32171.1"/>
    <property type="molecule type" value="Genomic_DNA"/>
</dbReference>
<feature type="chain" id="PRO_5022838932" description="Secreted protein" evidence="2">
    <location>
        <begin position="17"/>
        <end position="90"/>
    </location>
</feature>
<evidence type="ECO:0000313" key="3">
    <source>
        <dbReference type="EMBL" id="MPC32171.1"/>
    </source>
</evidence>
<keyword evidence="2" id="KW-0732">Signal</keyword>
<evidence type="ECO:0000256" key="2">
    <source>
        <dbReference type="SAM" id="SignalP"/>
    </source>
</evidence>